<accession>A0A7J6EUG8</accession>
<keyword evidence="4 7" id="KW-1133">Transmembrane helix</keyword>
<keyword evidence="9" id="KW-1185">Reference proteome</keyword>
<evidence type="ECO:0000256" key="1">
    <source>
        <dbReference type="ARBA" id="ARBA00004141"/>
    </source>
</evidence>
<evidence type="ECO:0000313" key="9">
    <source>
        <dbReference type="Proteomes" id="UP000583929"/>
    </source>
</evidence>
<feature type="transmembrane region" description="Helical" evidence="7">
    <location>
        <begin position="156"/>
        <end position="177"/>
    </location>
</feature>
<evidence type="ECO:0000256" key="5">
    <source>
        <dbReference type="ARBA" id="ARBA00023136"/>
    </source>
</evidence>
<feature type="compositionally biased region" description="Basic and acidic residues" evidence="6">
    <location>
        <begin position="397"/>
        <end position="407"/>
    </location>
</feature>
<feature type="transmembrane region" description="Helical" evidence="7">
    <location>
        <begin position="189"/>
        <end position="207"/>
    </location>
</feature>
<evidence type="ECO:0000313" key="8">
    <source>
        <dbReference type="EMBL" id="KAF4361349.1"/>
    </source>
</evidence>
<dbReference type="EMBL" id="JAATIQ010000331">
    <property type="protein sequence ID" value="KAF4361349.1"/>
    <property type="molecule type" value="Genomic_DNA"/>
</dbReference>
<gene>
    <name evidence="8" type="ORF">G4B88_005139</name>
</gene>
<dbReference type="AlphaFoldDB" id="A0A7J6EUG8"/>
<keyword evidence="3 7" id="KW-0812">Transmembrane</keyword>
<proteinExistence type="inferred from homology"/>
<organism evidence="8 9">
    <name type="scientific">Cannabis sativa</name>
    <name type="common">Hemp</name>
    <name type="synonym">Marijuana</name>
    <dbReference type="NCBI Taxonomy" id="3483"/>
    <lineage>
        <taxon>Eukaryota</taxon>
        <taxon>Viridiplantae</taxon>
        <taxon>Streptophyta</taxon>
        <taxon>Embryophyta</taxon>
        <taxon>Tracheophyta</taxon>
        <taxon>Spermatophyta</taxon>
        <taxon>Magnoliopsida</taxon>
        <taxon>eudicotyledons</taxon>
        <taxon>Gunneridae</taxon>
        <taxon>Pentapetalae</taxon>
        <taxon>rosids</taxon>
        <taxon>fabids</taxon>
        <taxon>Rosales</taxon>
        <taxon>Cannabaceae</taxon>
        <taxon>Cannabis</taxon>
    </lineage>
</organism>
<feature type="transmembrane region" description="Helical" evidence="7">
    <location>
        <begin position="126"/>
        <end position="144"/>
    </location>
</feature>
<reference evidence="8 9" key="1">
    <citation type="journal article" date="2020" name="bioRxiv">
        <title>Sequence and annotation of 42 cannabis genomes reveals extensive copy number variation in cannabinoid synthesis and pathogen resistance genes.</title>
        <authorList>
            <person name="Mckernan K.J."/>
            <person name="Helbert Y."/>
            <person name="Kane L.T."/>
            <person name="Ebling H."/>
            <person name="Zhang L."/>
            <person name="Liu B."/>
            <person name="Eaton Z."/>
            <person name="Mclaughlin S."/>
            <person name="Kingan S."/>
            <person name="Baybayan P."/>
            <person name="Concepcion G."/>
            <person name="Jordan M."/>
            <person name="Riva A."/>
            <person name="Barbazuk W."/>
            <person name="Harkins T."/>
        </authorList>
    </citation>
    <scope>NUCLEOTIDE SEQUENCE [LARGE SCALE GENOMIC DNA]</scope>
    <source>
        <strain evidence="9">cv. Jamaican Lion 4</strain>
        <tissue evidence="8">Leaf</tissue>
    </source>
</reference>
<feature type="transmembrane region" description="Helical" evidence="7">
    <location>
        <begin position="53"/>
        <end position="71"/>
    </location>
</feature>
<dbReference type="PANTHER" id="PTHR46285:SF3">
    <property type="entry name" value="PROTEINASE INHIBITOR I4, SERPIN (DUF716)"/>
    <property type="match status" value="1"/>
</dbReference>
<evidence type="ECO:0000256" key="3">
    <source>
        <dbReference type="ARBA" id="ARBA00022692"/>
    </source>
</evidence>
<sequence length="452" mass="49905">MGTLVGHVAPGLGFLLIGLWHLFNHIKLHVLHPNSYIAPPWFPTLKPTKYNELILIMIGSMASVAMELFIGPERHQPLDHDGTIPTNHLHNFEHSFISLTFFAYSLLSILLDRAEIPNKTVTQHGMTQLMGAVAFAQQLLLFHLHSADHMGPEGQYHLLLQLVILVSLVTSLMGIGLPKSFLVSFVRSLSILFQGVWLMVMGFMLWTPSLISKGCFMHYEEGHHVVRCSGEESLHRAKSLVNLQFSWFFIAIAIFGVSLYLVLAKVYGQKVEYFSLGFNEEDKDEDLESQKKNQLEIRKSKSFVEMGKLVKVGGDADDADKAVTAVPSADVNPSEDVGGSDKNVKDVEKPKGDESRLKGDDFFDGLSQLVIDDDQVVLAGLEAVAKINVPAPNPDVVGEKSDAIHTDEETEDTVSDTPLLDKRKRAPALKSPFVDFGSADVGSTPMELMSSD</sequence>
<evidence type="ECO:0000256" key="6">
    <source>
        <dbReference type="SAM" id="MobiDB-lite"/>
    </source>
</evidence>
<comment type="similarity">
    <text evidence="2">Belongs to the TMEM45 family.</text>
</comment>
<dbReference type="Pfam" id="PF04819">
    <property type="entry name" value="DUF716"/>
    <property type="match status" value="1"/>
</dbReference>
<feature type="transmembrane region" description="Helical" evidence="7">
    <location>
        <begin position="245"/>
        <end position="263"/>
    </location>
</feature>
<dbReference type="GO" id="GO:0016020">
    <property type="term" value="C:membrane"/>
    <property type="evidence" value="ECO:0007669"/>
    <property type="project" value="UniProtKB-SubCell"/>
</dbReference>
<feature type="compositionally biased region" description="Basic and acidic residues" evidence="6">
    <location>
        <begin position="342"/>
        <end position="356"/>
    </location>
</feature>
<name>A0A7J6EUG8_CANSA</name>
<feature type="transmembrane region" description="Helical" evidence="7">
    <location>
        <begin position="95"/>
        <end position="114"/>
    </location>
</feature>
<evidence type="ECO:0000256" key="4">
    <source>
        <dbReference type="ARBA" id="ARBA00022989"/>
    </source>
</evidence>
<evidence type="ECO:0000256" key="7">
    <source>
        <dbReference type="SAM" id="Phobius"/>
    </source>
</evidence>
<feature type="region of interest" description="Disordered" evidence="6">
    <location>
        <begin position="326"/>
        <end position="356"/>
    </location>
</feature>
<feature type="region of interest" description="Disordered" evidence="6">
    <location>
        <begin position="392"/>
        <end position="424"/>
    </location>
</feature>
<protein>
    <submittedName>
        <fullName evidence="8">Uncharacterized protein</fullName>
    </submittedName>
</protein>
<dbReference type="PANTHER" id="PTHR46285">
    <property type="entry name" value="PROTEINASE INHIBITOR I4, SERPIN (DUF716)-RELATED"/>
    <property type="match status" value="1"/>
</dbReference>
<comment type="subcellular location">
    <subcellularLocation>
        <location evidence="1">Membrane</location>
        <topology evidence="1">Multi-pass membrane protein</topology>
    </subcellularLocation>
</comment>
<feature type="transmembrane region" description="Helical" evidence="7">
    <location>
        <begin position="6"/>
        <end position="23"/>
    </location>
</feature>
<evidence type="ECO:0000256" key="2">
    <source>
        <dbReference type="ARBA" id="ARBA00006948"/>
    </source>
</evidence>
<dbReference type="Proteomes" id="UP000583929">
    <property type="component" value="Unassembled WGS sequence"/>
</dbReference>
<keyword evidence="5 7" id="KW-0472">Membrane</keyword>
<comment type="caution">
    <text evidence="8">The sequence shown here is derived from an EMBL/GenBank/DDBJ whole genome shotgun (WGS) entry which is preliminary data.</text>
</comment>
<dbReference type="InterPro" id="IPR006904">
    <property type="entry name" value="DUF716"/>
</dbReference>